<proteinExistence type="predicted"/>
<evidence type="ECO:0000313" key="3">
    <source>
        <dbReference type="Proteomes" id="UP001162483"/>
    </source>
</evidence>
<sequence length="107" mass="11162">MGPVKPTPHAARQARNQYMGPCNPTPHAAARSRVCHGPCTPPFAAVSIATPAMLAHFAGLLTLLVFSIFVIGCCMAFPLLLPPPPHCGSTLCFGPVTAQRVKCAGDI</sequence>
<keyword evidence="3" id="KW-1185">Reference proteome</keyword>
<protein>
    <submittedName>
        <fullName evidence="2">Uncharacterized protein</fullName>
    </submittedName>
</protein>
<evidence type="ECO:0000313" key="2">
    <source>
        <dbReference type="EMBL" id="CAI9589819.1"/>
    </source>
</evidence>
<dbReference type="Proteomes" id="UP001162483">
    <property type="component" value="Unassembled WGS sequence"/>
</dbReference>
<reference evidence="2" key="1">
    <citation type="submission" date="2023-05" db="EMBL/GenBank/DDBJ databases">
        <authorList>
            <person name="Stuckert A."/>
        </authorList>
    </citation>
    <scope>NUCLEOTIDE SEQUENCE</scope>
</reference>
<keyword evidence="1" id="KW-0812">Transmembrane</keyword>
<dbReference type="EMBL" id="CATNWA010016096">
    <property type="protein sequence ID" value="CAI9589819.1"/>
    <property type="molecule type" value="Genomic_DNA"/>
</dbReference>
<evidence type="ECO:0000256" key="1">
    <source>
        <dbReference type="SAM" id="Phobius"/>
    </source>
</evidence>
<keyword evidence="1" id="KW-1133">Transmembrane helix</keyword>
<accession>A0ABN9F028</accession>
<organism evidence="2 3">
    <name type="scientific">Staurois parvus</name>
    <dbReference type="NCBI Taxonomy" id="386267"/>
    <lineage>
        <taxon>Eukaryota</taxon>
        <taxon>Metazoa</taxon>
        <taxon>Chordata</taxon>
        <taxon>Craniata</taxon>
        <taxon>Vertebrata</taxon>
        <taxon>Euteleostomi</taxon>
        <taxon>Amphibia</taxon>
        <taxon>Batrachia</taxon>
        <taxon>Anura</taxon>
        <taxon>Neobatrachia</taxon>
        <taxon>Ranoidea</taxon>
        <taxon>Ranidae</taxon>
        <taxon>Staurois</taxon>
    </lineage>
</organism>
<feature type="transmembrane region" description="Helical" evidence="1">
    <location>
        <begin position="57"/>
        <end position="81"/>
    </location>
</feature>
<comment type="caution">
    <text evidence="2">The sequence shown here is derived from an EMBL/GenBank/DDBJ whole genome shotgun (WGS) entry which is preliminary data.</text>
</comment>
<gene>
    <name evidence="2" type="ORF">SPARVUS_LOCUS10951064</name>
</gene>
<name>A0ABN9F028_9NEOB</name>
<keyword evidence="1" id="KW-0472">Membrane</keyword>